<accession>A0AAD8AFK5</accession>
<reference evidence="1" key="2">
    <citation type="submission" date="2023-05" db="EMBL/GenBank/DDBJ databases">
        <authorList>
            <person name="Fouks B."/>
        </authorList>
    </citation>
    <scope>NUCLEOTIDE SEQUENCE</scope>
    <source>
        <strain evidence="1">Stay&amp;Tobe</strain>
        <tissue evidence="1">Testes</tissue>
    </source>
</reference>
<dbReference type="Proteomes" id="UP001233999">
    <property type="component" value="Unassembled WGS sequence"/>
</dbReference>
<keyword evidence="2" id="KW-1185">Reference proteome</keyword>
<evidence type="ECO:0000313" key="1">
    <source>
        <dbReference type="EMBL" id="KAJ9598102.1"/>
    </source>
</evidence>
<feature type="non-terminal residue" evidence="1">
    <location>
        <position position="1"/>
    </location>
</feature>
<gene>
    <name evidence="1" type="ORF">L9F63_026794</name>
</gene>
<dbReference type="EMBL" id="JASPKZ010001337">
    <property type="protein sequence ID" value="KAJ9598102.1"/>
    <property type="molecule type" value="Genomic_DNA"/>
</dbReference>
<dbReference type="AlphaFoldDB" id="A0AAD8AFK5"/>
<feature type="non-terminal residue" evidence="1">
    <location>
        <position position="72"/>
    </location>
</feature>
<proteinExistence type="predicted"/>
<sequence length="72" mass="8531">RNLKTRVKEHLRNKVRRSFTKKVLYKRLPVLSWLPKYNGDDVQLRSCSRNHSGVDSYPTISCLCEHRRTSTT</sequence>
<organism evidence="1 2">
    <name type="scientific">Diploptera punctata</name>
    <name type="common">Pacific beetle cockroach</name>
    <dbReference type="NCBI Taxonomy" id="6984"/>
    <lineage>
        <taxon>Eukaryota</taxon>
        <taxon>Metazoa</taxon>
        <taxon>Ecdysozoa</taxon>
        <taxon>Arthropoda</taxon>
        <taxon>Hexapoda</taxon>
        <taxon>Insecta</taxon>
        <taxon>Pterygota</taxon>
        <taxon>Neoptera</taxon>
        <taxon>Polyneoptera</taxon>
        <taxon>Dictyoptera</taxon>
        <taxon>Blattodea</taxon>
        <taxon>Blaberoidea</taxon>
        <taxon>Blaberidae</taxon>
        <taxon>Diplopterinae</taxon>
        <taxon>Diploptera</taxon>
    </lineage>
</organism>
<name>A0AAD8AFK5_DIPPU</name>
<evidence type="ECO:0000313" key="2">
    <source>
        <dbReference type="Proteomes" id="UP001233999"/>
    </source>
</evidence>
<protein>
    <submittedName>
        <fullName evidence="1">Uncharacterized protein</fullName>
    </submittedName>
</protein>
<reference evidence="1" key="1">
    <citation type="journal article" date="2023" name="IScience">
        <title>Live-bearing cockroach genome reveals convergent evolutionary mechanisms linked to viviparity in insects and beyond.</title>
        <authorList>
            <person name="Fouks B."/>
            <person name="Harrison M.C."/>
            <person name="Mikhailova A.A."/>
            <person name="Marchal E."/>
            <person name="English S."/>
            <person name="Carruthers M."/>
            <person name="Jennings E.C."/>
            <person name="Chiamaka E.L."/>
            <person name="Frigard R.A."/>
            <person name="Pippel M."/>
            <person name="Attardo G.M."/>
            <person name="Benoit J.B."/>
            <person name="Bornberg-Bauer E."/>
            <person name="Tobe S.S."/>
        </authorList>
    </citation>
    <scope>NUCLEOTIDE SEQUENCE</scope>
    <source>
        <strain evidence="1">Stay&amp;Tobe</strain>
    </source>
</reference>
<comment type="caution">
    <text evidence="1">The sequence shown here is derived from an EMBL/GenBank/DDBJ whole genome shotgun (WGS) entry which is preliminary data.</text>
</comment>